<dbReference type="InterPro" id="IPR003197">
    <property type="entry name" value="QCR7"/>
</dbReference>
<dbReference type="GO" id="GO:0006122">
    <property type="term" value="P:mitochondrial electron transport, ubiquinol to cytochrome c"/>
    <property type="evidence" value="ECO:0007669"/>
    <property type="project" value="InterPro"/>
</dbReference>
<protein>
    <recommendedName>
        <fullName evidence="9">Cytochrome b-c1 complex subunit 7</fullName>
    </recommendedName>
</protein>
<keyword evidence="6 9" id="KW-0249">Electron transport</keyword>
<dbReference type="Pfam" id="PF02271">
    <property type="entry name" value="UCR_14kD"/>
    <property type="match status" value="1"/>
</dbReference>
<keyword evidence="7 9" id="KW-0496">Mitochondrion</keyword>
<keyword evidence="4 9" id="KW-0679">Respiratory chain</keyword>
<dbReference type="SMR" id="A0A0P1BMQ1"/>
<comment type="similarity">
    <text evidence="2 9">Belongs to the UQCRB/QCR7 family.</text>
</comment>
<dbReference type="Gene3D" id="1.10.1090.10">
    <property type="entry name" value="Cytochrome b-c1 complex subunit 7"/>
    <property type="match status" value="1"/>
</dbReference>
<dbReference type="SUPFAM" id="SSF81524">
    <property type="entry name" value="14 kDa protein of cytochrome bc1 complex (Ubiquinol-cytochrome c reductase)"/>
    <property type="match status" value="1"/>
</dbReference>
<dbReference type="Proteomes" id="UP000054845">
    <property type="component" value="Unassembled WGS sequence"/>
</dbReference>
<comment type="function">
    <text evidence="9">Component of the ubiquinol-cytochrome c oxidoreductase, a multisubunit transmembrane complex that is part of the mitochondrial electron transport chain which drives oxidative phosphorylation.</text>
</comment>
<dbReference type="GO" id="GO:0045275">
    <property type="term" value="C:respiratory chain complex III"/>
    <property type="evidence" value="ECO:0007669"/>
    <property type="project" value="InterPro"/>
</dbReference>
<evidence type="ECO:0000256" key="5">
    <source>
        <dbReference type="ARBA" id="ARBA00022792"/>
    </source>
</evidence>
<keyword evidence="8 9" id="KW-0472">Membrane</keyword>
<sequence length="126" mass="14627">MTFLDGISLINFVKRSPVLLRALTPLAKAYAQSSGFRQLGLKYDDLLIEENDDVQKALKRLSPREQYDRAARLRAASQYSVLHRDASKEHWIKPEEDVRYLQPIVDQVKKAEEERAAWDTVKVDRK</sequence>
<keyword evidence="3 9" id="KW-0813">Transport</keyword>
<keyword evidence="5 9" id="KW-0999">Mitochondrion inner membrane</keyword>
<dbReference type="PIRSF" id="PIRSF000022">
    <property type="entry name" value="Bc1_14K"/>
    <property type="match status" value="1"/>
</dbReference>
<evidence type="ECO:0000256" key="7">
    <source>
        <dbReference type="ARBA" id="ARBA00023128"/>
    </source>
</evidence>
<dbReference type="OrthoDB" id="425749at2759"/>
<evidence type="ECO:0000256" key="6">
    <source>
        <dbReference type="ARBA" id="ARBA00022982"/>
    </source>
</evidence>
<organism evidence="10 11">
    <name type="scientific">Ceraceosorus bombacis</name>
    <dbReference type="NCBI Taxonomy" id="401625"/>
    <lineage>
        <taxon>Eukaryota</taxon>
        <taxon>Fungi</taxon>
        <taxon>Dikarya</taxon>
        <taxon>Basidiomycota</taxon>
        <taxon>Ustilaginomycotina</taxon>
        <taxon>Exobasidiomycetes</taxon>
        <taxon>Ceraceosorales</taxon>
        <taxon>Ceraceosoraceae</taxon>
        <taxon>Ceraceosorus</taxon>
    </lineage>
</organism>
<dbReference type="FunFam" id="1.10.1090.10:FF:000001">
    <property type="entry name" value="Cytochrome b-c1 complex subunit 7"/>
    <property type="match status" value="1"/>
</dbReference>
<evidence type="ECO:0000256" key="9">
    <source>
        <dbReference type="PIRNR" id="PIRNR000022"/>
    </source>
</evidence>
<evidence type="ECO:0000256" key="2">
    <source>
        <dbReference type="ARBA" id="ARBA00008554"/>
    </source>
</evidence>
<dbReference type="PANTHER" id="PTHR12022:SF0">
    <property type="entry name" value="CYTOCHROME B-C1 COMPLEX SUBUNIT 7"/>
    <property type="match status" value="1"/>
</dbReference>
<proteinExistence type="inferred from homology"/>
<dbReference type="STRING" id="401625.A0A0P1BMQ1"/>
<dbReference type="PANTHER" id="PTHR12022">
    <property type="entry name" value="UBIQUINOL-CYTOCHROME C REDUCTASE COMPLEX 14 KD PROTEIN"/>
    <property type="match status" value="1"/>
</dbReference>
<keyword evidence="11" id="KW-1185">Reference proteome</keyword>
<dbReference type="InterPro" id="IPR036544">
    <property type="entry name" value="QCR7_sf"/>
</dbReference>
<evidence type="ECO:0000256" key="8">
    <source>
        <dbReference type="ARBA" id="ARBA00023136"/>
    </source>
</evidence>
<evidence type="ECO:0000256" key="1">
    <source>
        <dbReference type="ARBA" id="ARBA00004443"/>
    </source>
</evidence>
<accession>A0A0P1BMQ1</accession>
<evidence type="ECO:0000313" key="10">
    <source>
        <dbReference type="EMBL" id="CEH17152.1"/>
    </source>
</evidence>
<evidence type="ECO:0000256" key="3">
    <source>
        <dbReference type="ARBA" id="ARBA00022448"/>
    </source>
</evidence>
<comment type="subcellular location">
    <subcellularLocation>
        <location evidence="1">Mitochondrion inner membrane</location>
        <topology evidence="1">Peripheral membrane protein</topology>
        <orientation evidence="1">Matrix side</orientation>
    </subcellularLocation>
</comment>
<dbReference type="GO" id="GO:0005743">
    <property type="term" value="C:mitochondrial inner membrane"/>
    <property type="evidence" value="ECO:0007669"/>
    <property type="project" value="UniProtKB-SubCell"/>
</dbReference>
<dbReference type="EMBL" id="CCYA01000254">
    <property type="protein sequence ID" value="CEH17152.1"/>
    <property type="molecule type" value="Genomic_DNA"/>
</dbReference>
<name>A0A0P1BMQ1_9BASI</name>
<dbReference type="AlphaFoldDB" id="A0A0P1BMQ1"/>
<evidence type="ECO:0000313" key="11">
    <source>
        <dbReference type="Proteomes" id="UP000054845"/>
    </source>
</evidence>
<evidence type="ECO:0000256" key="4">
    <source>
        <dbReference type="ARBA" id="ARBA00022660"/>
    </source>
</evidence>
<reference evidence="10 11" key="1">
    <citation type="submission" date="2014-09" db="EMBL/GenBank/DDBJ databases">
        <authorList>
            <person name="Magalhaes I.L.F."/>
            <person name="Oliveira U."/>
            <person name="Santos F.R."/>
            <person name="Vidigal T.H.D.A."/>
            <person name="Brescovit A.D."/>
            <person name="Santos A.J."/>
        </authorList>
    </citation>
    <scope>NUCLEOTIDE SEQUENCE [LARGE SCALE GENOMIC DNA]</scope>
</reference>